<reference evidence="1 2" key="1">
    <citation type="submission" date="2015-10" db="EMBL/GenBank/DDBJ databases">
        <title>Genome analyses suggest a sexual origin of heterokaryosis in a supposedly ancient asexual fungus.</title>
        <authorList>
            <person name="Ropars J."/>
            <person name="Sedzielewska K."/>
            <person name="Noel J."/>
            <person name="Charron P."/>
            <person name="Farinelli L."/>
            <person name="Marton T."/>
            <person name="Kruger M."/>
            <person name="Pelin A."/>
            <person name="Brachmann A."/>
            <person name="Corradi N."/>
        </authorList>
    </citation>
    <scope>NUCLEOTIDE SEQUENCE [LARGE SCALE GENOMIC DNA]</scope>
    <source>
        <strain evidence="1 2">A4</strain>
    </source>
</reference>
<dbReference type="Proteomes" id="UP000234323">
    <property type="component" value="Unassembled WGS sequence"/>
</dbReference>
<organism evidence="1 2">
    <name type="scientific">Rhizophagus irregularis</name>
    <dbReference type="NCBI Taxonomy" id="588596"/>
    <lineage>
        <taxon>Eukaryota</taxon>
        <taxon>Fungi</taxon>
        <taxon>Fungi incertae sedis</taxon>
        <taxon>Mucoromycota</taxon>
        <taxon>Glomeromycotina</taxon>
        <taxon>Glomeromycetes</taxon>
        <taxon>Glomerales</taxon>
        <taxon>Glomeraceae</taxon>
        <taxon>Rhizophagus</taxon>
    </lineage>
</organism>
<protein>
    <submittedName>
        <fullName evidence="1">Uncharacterized protein</fullName>
    </submittedName>
</protein>
<name>A0A2I1HG20_9GLOM</name>
<comment type="caution">
    <text evidence="1">The sequence shown here is derived from an EMBL/GenBank/DDBJ whole genome shotgun (WGS) entry which is preliminary data.</text>
</comment>
<dbReference type="AlphaFoldDB" id="A0A2I1HG20"/>
<dbReference type="VEuPathDB" id="FungiDB:RhiirA1_472791"/>
<sequence length="275" mass="32527">MNHIGLFLLPSLFYYTPDREIKYCWNNKYKNKFNQTLFDEPTDEPTDESTDGQTKFVFGILNERVWKSKFDENSDELSKENNKIVECDEYLNVHLSNLYNMDTMSRLFQKAEATATKQWICIIDSISIEYTRNLIKWNVRYENSKIELAVFKKINTKWEPINTKVENYIHCPSLINGSSFNNNDIVILTTSGILIYTFSEKNKSIFLNYFYSFKIFNIKTLQDCKRMFSKSTLPLPNYDSFKLDGWVSDVMNHKSSLLKYGVELLKFAIKEHNHF</sequence>
<proteinExistence type="predicted"/>
<accession>A0A2I1HG20</accession>
<evidence type="ECO:0000313" key="2">
    <source>
        <dbReference type="Proteomes" id="UP000234323"/>
    </source>
</evidence>
<keyword evidence="2" id="KW-1185">Reference proteome</keyword>
<evidence type="ECO:0000313" key="1">
    <source>
        <dbReference type="EMBL" id="PKY57826.1"/>
    </source>
</evidence>
<dbReference type="EMBL" id="LLXI01002717">
    <property type="protein sequence ID" value="PKY57826.1"/>
    <property type="molecule type" value="Genomic_DNA"/>
</dbReference>
<gene>
    <name evidence="1" type="ORF">RhiirA4_479196</name>
</gene>